<gene>
    <name evidence="1" type="ORF">F383_36807</name>
</gene>
<accession>A0A0B0MB19</accession>
<protein>
    <submittedName>
        <fullName evidence="1">Uncharacterized protein</fullName>
    </submittedName>
</protein>
<reference evidence="2" key="1">
    <citation type="submission" date="2014-09" db="EMBL/GenBank/DDBJ databases">
        <authorList>
            <person name="Mudge J."/>
            <person name="Ramaraj T."/>
            <person name="Lindquist I.E."/>
            <person name="Bharti A.K."/>
            <person name="Sundararajan A."/>
            <person name="Cameron C.T."/>
            <person name="Woodward J.E."/>
            <person name="May G.D."/>
            <person name="Brubaker C."/>
            <person name="Broadhvest J."/>
            <person name="Wilkins T.A."/>
        </authorList>
    </citation>
    <scope>NUCLEOTIDE SEQUENCE</scope>
    <source>
        <strain evidence="2">cv. AKA8401</strain>
    </source>
</reference>
<dbReference type="AlphaFoldDB" id="A0A0B0MB19"/>
<name>A0A0B0MB19_GOSAR</name>
<dbReference type="Proteomes" id="UP000032142">
    <property type="component" value="Unassembled WGS sequence"/>
</dbReference>
<comment type="caution">
    <text evidence="1">The sequence shown here is derived from an EMBL/GenBank/DDBJ whole genome shotgun (WGS) entry which is preliminary data.</text>
</comment>
<evidence type="ECO:0000313" key="2">
    <source>
        <dbReference type="Proteomes" id="UP000032142"/>
    </source>
</evidence>
<evidence type="ECO:0000313" key="1">
    <source>
        <dbReference type="EMBL" id="KHF97546.1"/>
    </source>
</evidence>
<organism evidence="1 2">
    <name type="scientific">Gossypium arboreum</name>
    <name type="common">Tree cotton</name>
    <name type="synonym">Gossypium nanking</name>
    <dbReference type="NCBI Taxonomy" id="29729"/>
    <lineage>
        <taxon>Eukaryota</taxon>
        <taxon>Viridiplantae</taxon>
        <taxon>Streptophyta</taxon>
        <taxon>Embryophyta</taxon>
        <taxon>Tracheophyta</taxon>
        <taxon>Spermatophyta</taxon>
        <taxon>Magnoliopsida</taxon>
        <taxon>eudicotyledons</taxon>
        <taxon>Gunneridae</taxon>
        <taxon>Pentapetalae</taxon>
        <taxon>rosids</taxon>
        <taxon>malvids</taxon>
        <taxon>Malvales</taxon>
        <taxon>Malvaceae</taxon>
        <taxon>Malvoideae</taxon>
        <taxon>Gossypium</taxon>
    </lineage>
</organism>
<proteinExistence type="predicted"/>
<dbReference type="EMBL" id="JRRC01010592">
    <property type="protein sequence ID" value="KHF97546.1"/>
    <property type="molecule type" value="Genomic_DNA"/>
</dbReference>
<keyword evidence="2" id="KW-1185">Reference proteome</keyword>
<sequence>MGDQLSHTCPLSLIYTFNHNLSLPVEPFRIE</sequence>